<dbReference type="Proteomes" id="UP000185511">
    <property type="component" value="Chromosome"/>
</dbReference>
<dbReference type="InterPro" id="IPR029063">
    <property type="entry name" value="SAM-dependent_MTases_sf"/>
</dbReference>
<evidence type="ECO:0000313" key="3">
    <source>
        <dbReference type="Proteomes" id="UP000185511"/>
    </source>
</evidence>
<dbReference type="Gene3D" id="3.40.50.150">
    <property type="entry name" value="Vaccinia Virus protein VP39"/>
    <property type="match status" value="1"/>
</dbReference>
<dbReference type="SUPFAM" id="SSF53335">
    <property type="entry name" value="S-adenosyl-L-methionine-dependent methyltransferases"/>
    <property type="match status" value="1"/>
</dbReference>
<protein>
    <submittedName>
        <fullName evidence="2">C-methyltransferase C-terminal domain/Methyltransferase domain</fullName>
    </submittedName>
</protein>
<dbReference type="InterPro" id="IPR013691">
    <property type="entry name" value="MeTrfase_14"/>
</dbReference>
<dbReference type="KEGG" id="acad:UA74_17460"/>
<name>A0AAC9LFT1_9PSEU</name>
<dbReference type="CDD" id="cd02440">
    <property type="entry name" value="AdoMet_MTases"/>
    <property type="match status" value="1"/>
</dbReference>
<accession>A0AAC9LFT1</accession>
<organism evidence="2 3">
    <name type="scientific">Actinoalloteichus fjordicus</name>
    <dbReference type="NCBI Taxonomy" id="1612552"/>
    <lineage>
        <taxon>Bacteria</taxon>
        <taxon>Bacillati</taxon>
        <taxon>Actinomycetota</taxon>
        <taxon>Actinomycetes</taxon>
        <taxon>Pseudonocardiales</taxon>
        <taxon>Pseudonocardiaceae</taxon>
        <taxon>Actinoalloteichus</taxon>
    </lineage>
</organism>
<dbReference type="EMBL" id="CP016076">
    <property type="protein sequence ID" value="APU15520.1"/>
    <property type="molecule type" value="Genomic_DNA"/>
</dbReference>
<gene>
    <name evidence="2" type="ORF">UA74_17460</name>
</gene>
<feature type="domain" description="C-methyltransferase" evidence="1">
    <location>
        <begin position="194"/>
        <end position="351"/>
    </location>
</feature>
<keyword evidence="3" id="KW-1185">Reference proteome</keyword>
<reference evidence="3" key="1">
    <citation type="submission" date="2016-06" db="EMBL/GenBank/DDBJ databases">
        <title>Complete genome sequence of Actinoalloteichus fjordicus DSM 46855 (=ADI127-17), type strain of the new species Actinoalloteichus fjordicus.</title>
        <authorList>
            <person name="Ruckert C."/>
            <person name="Nouioui I."/>
            <person name="Willmese J."/>
            <person name="van Wezel G."/>
            <person name="Klenk H.-P."/>
            <person name="Kalinowski J."/>
            <person name="Zotchev S.B."/>
        </authorList>
    </citation>
    <scope>NUCLEOTIDE SEQUENCE [LARGE SCALE GENOMIC DNA]</scope>
    <source>
        <strain evidence="3">ADI127-7</strain>
    </source>
</reference>
<evidence type="ECO:0000313" key="2">
    <source>
        <dbReference type="EMBL" id="APU15520.1"/>
    </source>
</evidence>
<dbReference type="PANTHER" id="PTHR43861:SF5">
    <property type="entry name" value="BLL5978 PROTEIN"/>
    <property type="match status" value="1"/>
</dbReference>
<dbReference type="Pfam" id="PF08484">
    <property type="entry name" value="Methyltransf_14"/>
    <property type="match status" value="1"/>
</dbReference>
<dbReference type="Gene3D" id="6.10.250.3100">
    <property type="match status" value="1"/>
</dbReference>
<proteinExistence type="predicted"/>
<evidence type="ECO:0000259" key="1">
    <source>
        <dbReference type="Pfam" id="PF08484"/>
    </source>
</evidence>
<dbReference type="PANTHER" id="PTHR43861">
    <property type="entry name" value="TRANS-ACONITATE 2-METHYLTRANSFERASE-RELATED"/>
    <property type="match status" value="1"/>
</dbReference>
<dbReference type="Gene3D" id="3.40.50.720">
    <property type="entry name" value="NAD(P)-binding Rossmann-like Domain"/>
    <property type="match status" value="1"/>
</dbReference>
<dbReference type="AlphaFoldDB" id="A0AAC9LFT1"/>
<dbReference type="Pfam" id="PF13489">
    <property type="entry name" value="Methyltransf_23"/>
    <property type="match status" value="1"/>
</dbReference>
<sequence length="356" mass="39211">MVQLIDEMPQELRYHAEYRYHASGSAGHRRHFAENARRLLATELTGRDPFIVEIGSNDGVLLASIAQAGIRHLGVEPSATVAEVAESKGVQVLRAFFDERTAEAIRSGHGMADVVFGANTICHIAHIDSVLRGVDALLAPHGVFVFEEPYLGTVIEGTAFDQIYDEHVLYFSVTSVQAMAAHFGFELVDVEPTPLHGGEIRYTLARVGARAVQPSVPRMIGEELTRKLTDPATFERFGRTVERIREDLVTLLTRLRAAGKRVVGYGAPGKCATVTNYCDIRPDLVPFVCDSTPAKQGRLVPGSHLPVRPPAAFSDPYPDYALLFAWNHADEIMAKEQDFRAGGGQWIRYVPEVHIV</sequence>